<sequence length="228" mass="26313">MKLAITLLVVLGMQGCAYYSYSTKTSYGLTPVDTIEYLGAVDSVGYDSEVFSPVVTLENGVQIKFRIAGLYNYPIENTYSRYFLNLDIEIFITSLDDSVVLDLSDIIINQYRVNKKRKMKFMKLERSPSEDPDEFGIDVCTRAPNWDSYNFYKEKILTIPKRTDNFKQLPLDKLHADKNIICGILHAPDTNLADEQGFFNLYLTFIVDGRPKTYTIYFYPVDYRATIR</sequence>
<dbReference type="Proteomes" id="UP000267448">
    <property type="component" value="Unassembled WGS sequence"/>
</dbReference>
<reference evidence="1 2" key="1">
    <citation type="submission" date="2018-12" db="EMBL/GenBank/DDBJ databases">
        <authorList>
            <person name="Yu L."/>
        </authorList>
    </citation>
    <scope>NUCLEOTIDE SEQUENCE [LARGE SCALE GENOMIC DNA]</scope>
    <source>
        <strain evidence="1 2">HAW-EB2</strain>
    </source>
</reference>
<dbReference type="AlphaFoldDB" id="A0A3S0IMR0"/>
<organism evidence="1 2">
    <name type="scientific">Shewanella canadensis</name>
    <dbReference type="NCBI Taxonomy" id="271096"/>
    <lineage>
        <taxon>Bacteria</taxon>
        <taxon>Pseudomonadati</taxon>
        <taxon>Pseudomonadota</taxon>
        <taxon>Gammaproteobacteria</taxon>
        <taxon>Alteromonadales</taxon>
        <taxon>Shewanellaceae</taxon>
        <taxon>Shewanella</taxon>
    </lineage>
</organism>
<dbReference type="OrthoDB" id="6266348at2"/>
<evidence type="ECO:0000313" key="2">
    <source>
        <dbReference type="Proteomes" id="UP000267448"/>
    </source>
</evidence>
<dbReference type="EMBL" id="RXNU01000010">
    <property type="protein sequence ID" value="RTR37808.1"/>
    <property type="molecule type" value="Genomic_DNA"/>
</dbReference>
<accession>A0A3S0IMR0</accession>
<name>A0A3S0IMR0_9GAMM</name>
<comment type="caution">
    <text evidence="1">The sequence shown here is derived from an EMBL/GenBank/DDBJ whole genome shotgun (WGS) entry which is preliminary data.</text>
</comment>
<gene>
    <name evidence="1" type="ORF">EKG38_17470</name>
</gene>
<protein>
    <submittedName>
        <fullName evidence="1">Uncharacterized protein</fullName>
    </submittedName>
</protein>
<evidence type="ECO:0000313" key="1">
    <source>
        <dbReference type="EMBL" id="RTR37808.1"/>
    </source>
</evidence>
<dbReference type="RefSeq" id="WP_126521500.1">
    <property type="nucleotide sequence ID" value="NZ_RXNU01000010.1"/>
</dbReference>
<dbReference type="PROSITE" id="PS51257">
    <property type="entry name" value="PROKAR_LIPOPROTEIN"/>
    <property type="match status" value="1"/>
</dbReference>
<keyword evidence="2" id="KW-1185">Reference proteome</keyword>
<proteinExistence type="predicted"/>